<keyword evidence="6" id="KW-0540">Nuclease</keyword>
<keyword evidence="8" id="KW-0378">Hydrolase</keyword>
<comment type="similarity">
    <text evidence="1">Belongs to the beta type-B retroviral polymerase family. HERV class-II K(HML-2) pol subfamily.</text>
</comment>
<dbReference type="EMBL" id="JBHFQA010000017">
    <property type="protein sequence ID" value="KAL2084868.1"/>
    <property type="molecule type" value="Genomic_DNA"/>
</dbReference>
<dbReference type="FunFam" id="3.30.70.270:FF:000026">
    <property type="entry name" value="Transposon Ty3-G Gag-Pol polyprotein"/>
    <property type="match status" value="1"/>
</dbReference>
<dbReference type="InterPro" id="IPR041373">
    <property type="entry name" value="RT_RNaseH"/>
</dbReference>
<proteinExistence type="inferred from homology"/>
<protein>
    <recommendedName>
        <fullName evidence="10">Gypsy retrotransposon integrase-like protein 1</fullName>
        <ecNumber evidence="3">2.7.7.49</ecNumber>
        <ecNumber evidence="2">3.1.26.4</ecNumber>
    </recommendedName>
</protein>
<evidence type="ECO:0000259" key="12">
    <source>
        <dbReference type="PROSITE" id="PS50175"/>
    </source>
</evidence>
<keyword evidence="16" id="KW-1185">Reference proteome</keyword>
<dbReference type="Pfam" id="PF17917">
    <property type="entry name" value="RT_RNaseH"/>
    <property type="match status" value="1"/>
</dbReference>
<evidence type="ECO:0000256" key="11">
    <source>
        <dbReference type="SAM" id="MobiDB-lite"/>
    </source>
</evidence>
<organism evidence="15 16">
    <name type="scientific">Coilia grayii</name>
    <name type="common">Gray's grenadier anchovy</name>
    <dbReference type="NCBI Taxonomy" id="363190"/>
    <lineage>
        <taxon>Eukaryota</taxon>
        <taxon>Metazoa</taxon>
        <taxon>Chordata</taxon>
        <taxon>Craniata</taxon>
        <taxon>Vertebrata</taxon>
        <taxon>Euteleostomi</taxon>
        <taxon>Actinopterygii</taxon>
        <taxon>Neopterygii</taxon>
        <taxon>Teleostei</taxon>
        <taxon>Clupei</taxon>
        <taxon>Clupeiformes</taxon>
        <taxon>Clupeoidei</taxon>
        <taxon>Engraulidae</taxon>
        <taxon>Coilinae</taxon>
        <taxon>Coilia</taxon>
    </lineage>
</organism>
<dbReference type="PROSITE" id="PS50878">
    <property type="entry name" value="RT_POL"/>
    <property type="match status" value="1"/>
</dbReference>
<evidence type="ECO:0000256" key="9">
    <source>
        <dbReference type="ARBA" id="ARBA00022918"/>
    </source>
</evidence>
<dbReference type="FunFam" id="3.30.420.10:FF:000063">
    <property type="entry name" value="Retrovirus-related Pol polyprotein from transposon 297-like Protein"/>
    <property type="match status" value="1"/>
</dbReference>
<dbReference type="PROSITE" id="PS50994">
    <property type="entry name" value="INTEGRASE"/>
    <property type="match status" value="1"/>
</dbReference>
<evidence type="ECO:0000256" key="3">
    <source>
        <dbReference type="ARBA" id="ARBA00012493"/>
    </source>
</evidence>
<dbReference type="InterPro" id="IPR000477">
    <property type="entry name" value="RT_dom"/>
</dbReference>
<evidence type="ECO:0000259" key="14">
    <source>
        <dbReference type="PROSITE" id="PS50994"/>
    </source>
</evidence>
<dbReference type="CDD" id="cd09274">
    <property type="entry name" value="RNase_HI_RT_Ty3"/>
    <property type="match status" value="1"/>
</dbReference>
<evidence type="ECO:0000259" key="13">
    <source>
        <dbReference type="PROSITE" id="PS50878"/>
    </source>
</evidence>
<dbReference type="Gene3D" id="2.40.70.10">
    <property type="entry name" value="Acid Proteases"/>
    <property type="match status" value="1"/>
</dbReference>
<evidence type="ECO:0000256" key="4">
    <source>
        <dbReference type="ARBA" id="ARBA00022679"/>
    </source>
</evidence>
<dbReference type="SUPFAM" id="SSF50630">
    <property type="entry name" value="Acid proteases"/>
    <property type="match status" value="1"/>
</dbReference>
<feature type="domain" description="Integrase catalytic" evidence="14">
    <location>
        <begin position="1010"/>
        <end position="1160"/>
    </location>
</feature>
<sequence>MATFGRIDAFDSSTEQWSRYAERLNFYFVANSISDDDKKRAILLTVCGPVVYGVLRDLIAPSEPADMSFNDLVTKLQDHYDPKSNVIVERFKFQSCARNCEESVNSFVARLKHQAARCAFAGTLEERLRDQLVWGINMEQLQKRLLAVPNLTWGKALEICLAFETAERGALALQPTKDINKVTPHYQPGRAQRGPDSKTTSSQSQRCYRCGEAHRPDGCRFKDVVCHYCSKRGHIARWCRKKERDSQSLKPGQGGANAIMEKLDQQVSSAEEDIAYVLAVTEKAPSPMIVDLNINNSQTRFEVDTGASRTVMAERAFSRLRTHTPSLVLEPCNISLRSYTGQHISLKGATRVTVSYKGKSYRLSALVVAGQGANLLGRDWIKVLPLDWPVLLDGLFQVCDGPLAAVLENHKAVFQNELGELKGTKVTISVDESVPPRFCKARPVPLALQRKVEIELTRLVESGILQPVTYSEWAAPIVPVLKGDGSIRICGDYKLTVNTASRVEQYPLPRIDELFTKLAGGVCFSKLDMSHAYQQLVLAEDSRKLVTINTHRGLFQYTRLPFGVSSACAIFQRAMEGLLAGIDHVVVYLDDILLTGVSEDQHLRTLDLVLSRLEEAGLRLKRSKCVFMAPEVEYLGHKISSKGLQPLEKKVQAIKDAPRPQNISELRAYLGMLNYYGRFLPDLASVLAPLHALLRAGVKWEWNVAHDNAFNKSKALLTSEALLVHYDPTLPLVIAADASPFGLGAVLSHKYKDGAERPVCFASRALAPAERKYAQVEKEALAVIFAVKKFHQFVYGHKFTIQTDHKPLLGLLGELKNIQPTASARLQRWALLLMQYQYTLAYKPGALIAHADGLSRLPLPYTAPDPTTPPELVCLMQQLQTAPITSGQLKDWTRRDPLLARVCLYVTGGWPLTCPASDFLPYFKRRDELTVEDGVLLWGLRVIIPPRGRKVLMEELHEAHPGVSRMKAVARAYMWWPGLDTALEDLVKSCTACQQIRNAPPAAPVCPWEWPGKPWTRLHVDYAGPFLGEMFLVLVDSHSKWLEVFPVKSATSTATVDHLRDVFSAHGLPHTVVSDNASIFTSSEFEGFLKLNGVRHLTSAPYHPSSNGLVERAVQTLKKSLKKMTGGTLRARLARFLAAYRFTPHATTGLSPAEMLFGRRVRTRWDLLRPDAQAKVLRGQEMMVANSKRHAVGREMPLRAAVWVRDFSGREKWLPGTVIDKTGPLSYRVEVAGNVWRRHVDHLLCRNTSPRARQDWEPGVEQQSSDQPDSLAPADSTGEQPDAEDVPGLQSTEPDDAEPDVVPWRSSRVRKRPSRLDL</sequence>
<feature type="domain" description="Reverse transcriptase" evidence="13">
    <location>
        <begin position="461"/>
        <end position="639"/>
    </location>
</feature>
<dbReference type="Pfam" id="PF00078">
    <property type="entry name" value="RVT_1"/>
    <property type="match status" value="1"/>
</dbReference>
<dbReference type="SUPFAM" id="SSF57756">
    <property type="entry name" value="Retrovirus zinc finger-like domains"/>
    <property type="match status" value="1"/>
</dbReference>
<dbReference type="Gene3D" id="3.30.420.10">
    <property type="entry name" value="Ribonuclease H-like superfamily/Ribonuclease H"/>
    <property type="match status" value="1"/>
</dbReference>
<comment type="caution">
    <text evidence="15">The sequence shown here is derived from an EMBL/GenBank/DDBJ whole genome shotgun (WGS) entry which is preliminary data.</text>
</comment>
<dbReference type="InterPro" id="IPR001584">
    <property type="entry name" value="Integrase_cat-core"/>
</dbReference>
<dbReference type="Gene3D" id="3.30.70.270">
    <property type="match status" value="2"/>
</dbReference>
<dbReference type="Pfam" id="PF00665">
    <property type="entry name" value="rve"/>
    <property type="match status" value="1"/>
</dbReference>
<keyword evidence="4" id="KW-0808">Transferase</keyword>
<dbReference type="InterPro" id="IPR036875">
    <property type="entry name" value="Znf_CCHC_sf"/>
</dbReference>
<evidence type="ECO:0000256" key="2">
    <source>
        <dbReference type="ARBA" id="ARBA00012180"/>
    </source>
</evidence>
<gene>
    <name evidence="15" type="ORF">ACEWY4_020386</name>
</gene>
<dbReference type="InterPro" id="IPR043128">
    <property type="entry name" value="Rev_trsase/Diguanyl_cyclase"/>
</dbReference>
<dbReference type="GO" id="GO:0004523">
    <property type="term" value="F:RNA-DNA hybrid ribonuclease activity"/>
    <property type="evidence" value="ECO:0007669"/>
    <property type="project" value="UniProtKB-EC"/>
</dbReference>
<keyword evidence="5" id="KW-0548">Nucleotidyltransferase</keyword>
<dbReference type="InterPro" id="IPR012337">
    <property type="entry name" value="RNaseH-like_sf"/>
</dbReference>
<dbReference type="PROSITE" id="PS50175">
    <property type="entry name" value="ASP_PROT_RETROV"/>
    <property type="match status" value="1"/>
</dbReference>
<dbReference type="Proteomes" id="UP001591681">
    <property type="component" value="Unassembled WGS sequence"/>
</dbReference>
<dbReference type="EC" id="2.7.7.49" evidence="3"/>
<dbReference type="InterPro" id="IPR001995">
    <property type="entry name" value="Peptidase_A2_cat"/>
</dbReference>
<feature type="region of interest" description="Disordered" evidence="11">
    <location>
        <begin position="181"/>
        <end position="203"/>
    </location>
</feature>
<evidence type="ECO:0000313" key="15">
    <source>
        <dbReference type="EMBL" id="KAL2084868.1"/>
    </source>
</evidence>
<dbReference type="PANTHER" id="PTHR37984">
    <property type="entry name" value="PROTEIN CBG26694"/>
    <property type="match status" value="1"/>
</dbReference>
<reference evidence="15 16" key="1">
    <citation type="submission" date="2024-09" db="EMBL/GenBank/DDBJ databases">
        <title>A chromosome-level genome assembly of Gray's grenadier anchovy, Coilia grayii.</title>
        <authorList>
            <person name="Fu Z."/>
        </authorList>
    </citation>
    <scope>NUCLEOTIDE SEQUENCE [LARGE SCALE GENOMIC DNA]</scope>
    <source>
        <strain evidence="15">G4</strain>
        <tissue evidence="15">Muscle</tissue>
    </source>
</reference>
<feature type="region of interest" description="Disordered" evidence="11">
    <location>
        <begin position="1251"/>
        <end position="1318"/>
    </location>
</feature>
<evidence type="ECO:0000256" key="1">
    <source>
        <dbReference type="ARBA" id="ARBA00010879"/>
    </source>
</evidence>
<dbReference type="InterPro" id="IPR041588">
    <property type="entry name" value="Integrase_H2C2"/>
</dbReference>
<dbReference type="InterPro" id="IPR021109">
    <property type="entry name" value="Peptidase_aspartic_dom_sf"/>
</dbReference>
<evidence type="ECO:0000256" key="7">
    <source>
        <dbReference type="ARBA" id="ARBA00022759"/>
    </source>
</evidence>
<dbReference type="InterPro" id="IPR050951">
    <property type="entry name" value="Retrovirus_Pol_polyprotein"/>
</dbReference>
<dbReference type="Pfam" id="PF17921">
    <property type="entry name" value="Integrase_H2C2"/>
    <property type="match status" value="1"/>
</dbReference>
<accession>A0ABD1JCI7</accession>
<dbReference type="SUPFAM" id="SSF53098">
    <property type="entry name" value="Ribonuclease H-like"/>
    <property type="match status" value="1"/>
</dbReference>
<dbReference type="InterPro" id="IPR043502">
    <property type="entry name" value="DNA/RNA_pol_sf"/>
</dbReference>
<evidence type="ECO:0000256" key="10">
    <source>
        <dbReference type="ARBA" id="ARBA00039658"/>
    </source>
</evidence>
<evidence type="ECO:0000256" key="6">
    <source>
        <dbReference type="ARBA" id="ARBA00022722"/>
    </source>
</evidence>
<keyword evidence="9" id="KW-0695">RNA-directed DNA polymerase</keyword>
<dbReference type="Gene3D" id="1.10.340.70">
    <property type="match status" value="1"/>
</dbReference>
<feature type="domain" description="Peptidase A2" evidence="12">
    <location>
        <begin position="299"/>
        <end position="380"/>
    </location>
</feature>
<evidence type="ECO:0000256" key="5">
    <source>
        <dbReference type="ARBA" id="ARBA00022695"/>
    </source>
</evidence>
<dbReference type="SUPFAM" id="SSF56672">
    <property type="entry name" value="DNA/RNA polymerases"/>
    <property type="match status" value="1"/>
</dbReference>
<dbReference type="EC" id="3.1.26.4" evidence="2"/>
<dbReference type="FunFam" id="1.10.340.70:FF:000003">
    <property type="entry name" value="Protein CBG25708"/>
    <property type="match status" value="1"/>
</dbReference>
<feature type="compositionally biased region" description="Basic residues" evidence="11">
    <location>
        <begin position="1307"/>
        <end position="1318"/>
    </location>
</feature>
<dbReference type="Gene3D" id="4.10.60.10">
    <property type="entry name" value="Zinc finger, CCHC-type"/>
    <property type="match status" value="1"/>
</dbReference>
<evidence type="ECO:0000313" key="16">
    <source>
        <dbReference type="Proteomes" id="UP001591681"/>
    </source>
</evidence>
<name>A0ABD1JCI7_9TELE</name>
<dbReference type="FunFam" id="3.10.20.370:FF:000001">
    <property type="entry name" value="Retrovirus-related Pol polyprotein from transposon 17.6-like protein"/>
    <property type="match status" value="1"/>
</dbReference>
<dbReference type="PANTHER" id="PTHR37984:SF13">
    <property type="entry name" value="RIBONUCLEASE H"/>
    <property type="match status" value="1"/>
</dbReference>
<dbReference type="CDD" id="cd01647">
    <property type="entry name" value="RT_LTR"/>
    <property type="match status" value="1"/>
</dbReference>
<dbReference type="InterPro" id="IPR036397">
    <property type="entry name" value="RNaseH_sf"/>
</dbReference>
<dbReference type="GO" id="GO:0003964">
    <property type="term" value="F:RNA-directed DNA polymerase activity"/>
    <property type="evidence" value="ECO:0007669"/>
    <property type="project" value="UniProtKB-KW"/>
</dbReference>
<keyword evidence="7" id="KW-0255">Endonuclease</keyword>
<dbReference type="Gene3D" id="3.10.10.10">
    <property type="entry name" value="HIV Type 1 Reverse Transcriptase, subunit A, domain 1"/>
    <property type="match status" value="1"/>
</dbReference>
<evidence type="ECO:0000256" key="8">
    <source>
        <dbReference type="ARBA" id="ARBA00022801"/>
    </source>
</evidence>